<dbReference type="CDD" id="cd00331">
    <property type="entry name" value="IGPS"/>
    <property type="match status" value="1"/>
</dbReference>
<dbReference type="OrthoDB" id="15223at2157"/>
<evidence type="ECO:0000259" key="9">
    <source>
        <dbReference type="Pfam" id="PF00218"/>
    </source>
</evidence>
<feature type="domain" description="Indole-3-glycerol phosphate synthase" evidence="9">
    <location>
        <begin position="42"/>
        <end position="279"/>
    </location>
</feature>
<evidence type="ECO:0000256" key="4">
    <source>
        <dbReference type="ARBA" id="ARBA00022605"/>
    </source>
</evidence>
<keyword evidence="4" id="KW-0028">Amino-acid biosynthesis</keyword>
<organism evidence="10 11">
    <name type="scientific">Candidatus Nitrosocosmicus franklandianus</name>
    <dbReference type="NCBI Taxonomy" id="1798806"/>
    <lineage>
        <taxon>Archaea</taxon>
        <taxon>Nitrososphaerota</taxon>
        <taxon>Nitrososphaeria</taxon>
        <taxon>Nitrososphaerales</taxon>
        <taxon>Nitrososphaeraceae</taxon>
        <taxon>Candidatus Nitrosocosmicus</taxon>
    </lineage>
</organism>
<dbReference type="Proteomes" id="UP000294299">
    <property type="component" value="Chromosome NFRAN"/>
</dbReference>
<name>A0A484I9G2_9ARCH</name>
<dbReference type="InterPro" id="IPR013798">
    <property type="entry name" value="Indole-3-glycerol_P_synth_dom"/>
</dbReference>
<dbReference type="GeneID" id="39419624"/>
<keyword evidence="11" id="KW-1185">Reference proteome</keyword>
<evidence type="ECO:0000313" key="11">
    <source>
        <dbReference type="Proteomes" id="UP000294299"/>
    </source>
</evidence>
<dbReference type="InterPro" id="IPR011060">
    <property type="entry name" value="RibuloseP-bd_barrel"/>
</dbReference>
<keyword evidence="7" id="KW-0057">Aromatic amino acid biosynthesis</keyword>
<dbReference type="UniPathway" id="UPA00035">
    <property type="reaction ID" value="UER00043"/>
</dbReference>
<dbReference type="PANTHER" id="PTHR22854:SF2">
    <property type="entry name" value="INDOLE-3-GLYCEROL-PHOSPHATE SYNTHASE"/>
    <property type="match status" value="1"/>
</dbReference>
<dbReference type="RefSeq" id="WP_134482501.1">
    <property type="nucleotide sequence ID" value="NZ_LR216287.1"/>
</dbReference>
<keyword evidence="6" id="KW-0822">Tryptophan biosynthesis</keyword>
<dbReference type="SUPFAM" id="SSF51366">
    <property type="entry name" value="Ribulose-phoshate binding barrel"/>
    <property type="match status" value="1"/>
</dbReference>
<dbReference type="EMBL" id="LR216287">
    <property type="protein sequence ID" value="VFJ12335.1"/>
    <property type="molecule type" value="Genomic_DNA"/>
</dbReference>
<dbReference type="InterPro" id="IPR013785">
    <property type="entry name" value="Aldolase_TIM"/>
</dbReference>
<comment type="catalytic activity">
    <reaction evidence="1">
        <text>1-(2-carboxyphenylamino)-1-deoxy-D-ribulose 5-phosphate + H(+) = (1S,2R)-1-C-(indol-3-yl)glycerol 3-phosphate + CO2 + H2O</text>
        <dbReference type="Rhea" id="RHEA:23476"/>
        <dbReference type="ChEBI" id="CHEBI:15377"/>
        <dbReference type="ChEBI" id="CHEBI:15378"/>
        <dbReference type="ChEBI" id="CHEBI:16526"/>
        <dbReference type="ChEBI" id="CHEBI:58613"/>
        <dbReference type="ChEBI" id="CHEBI:58866"/>
        <dbReference type="EC" id="4.1.1.48"/>
    </reaction>
</comment>
<gene>
    <name evidence="10" type="primary">trpC</name>
    <name evidence="10" type="ORF">NFRAN_0014</name>
</gene>
<proteinExistence type="predicted"/>
<keyword evidence="8 10" id="KW-0456">Lyase</keyword>
<dbReference type="GO" id="GO:0004425">
    <property type="term" value="F:indole-3-glycerol-phosphate synthase activity"/>
    <property type="evidence" value="ECO:0007669"/>
    <property type="project" value="UniProtKB-EC"/>
</dbReference>
<dbReference type="PANTHER" id="PTHR22854">
    <property type="entry name" value="TRYPTOPHAN BIOSYNTHESIS PROTEIN"/>
    <property type="match status" value="1"/>
</dbReference>
<dbReference type="EC" id="4.1.1.48" evidence="3"/>
<evidence type="ECO:0000256" key="1">
    <source>
        <dbReference type="ARBA" id="ARBA00001633"/>
    </source>
</evidence>
<evidence type="ECO:0000313" key="10">
    <source>
        <dbReference type="EMBL" id="VFJ12335.1"/>
    </source>
</evidence>
<evidence type="ECO:0000256" key="3">
    <source>
        <dbReference type="ARBA" id="ARBA00012362"/>
    </source>
</evidence>
<sequence>MVANDLRFTQSKSVLKTLAMNSFKAIDEGLYEINTRNERNYFNHKTISLKNRIRSSSVVPLITEIKYASPSKGVLADSKTFRVEEIASTMESAGSAGISILSQPYLFNGSITNVLKARRATTLPLLMKDIIVSDTQIKAAKTAGADCVLFIKSVFDRNLAEKDLETLIEYASSIGLETILEIHDIDEFKEAIKLQRHYSHDIHIIGINNRNLDTLETSLDTTINILSSVPKSGNTVISESGIERPEDIAGLLEVGTDGFLIGTSLMENPESISKRIKELTSSR</sequence>
<dbReference type="InterPro" id="IPR045186">
    <property type="entry name" value="Indole-3-glycerol_P_synth"/>
</dbReference>
<evidence type="ECO:0000256" key="8">
    <source>
        <dbReference type="ARBA" id="ARBA00023239"/>
    </source>
</evidence>
<dbReference type="GO" id="GO:0004640">
    <property type="term" value="F:phosphoribosylanthranilate isomerase activity"/>
    <property type="evidence" value="ECO:0007669"/>
    <property type="project" value="TreeGrafter"/>
</dbReference>
<comment type="pathway">
    <text evidence="2">Amino-acid biosynthesis; L-tryptophan biosynthesis; L-tryptophan from chorismate: step 4/5.</text>
</comment>
<keyword evidence="5" id="KW-0210">Decarboxylase</keyword>
<dbReference type="Gene3D" id="3.20.20.70">
    <property type="entry name" value="Aldolase class I"/>
    <property type="match status" value="1"/>
</dbReference>
<accession>A0A484I9G2</accession>
<protein>
    <recommendedName>
        <fullName evidence="3">indole-3-glycerol-phosphate synthase</fullName>
        <ecNumber evidence="3">4.1.1.48</ecNumber>
    </recommendedName>
</protein>
<dbReference type="GO" id="GO:0000162">
    <property type="term" value="P:L-tryptophan biosynthetic process"/>
    <property type="evidence" value="ECO:0007669"/>
    <property type="project" value="UniProtKB-UniPathway"/>
</dbReference>
<dbReference type="KEGG" id="nfn:NFRAN_0014"/>
<evidence type="ECO:0000256" key="6">
    <source>
        <dbReference type="ARBA" id="ARBA00022822"/>
    </source>
</evidence>
<dbReference type="AlphaFoldDB" id="A0A484I9G2"/>
<evidence type="ECO:0000256" key="2">
    <source>
        <dbReference type="ARBA" id="ARBA00004696"/>
    </source>
</evidence>
<evidence type="ECO:0000256" key="7">
    <source>
        <dbReference type="ARBA" id="ARBA00023141"/>
    </source>
</evidence>
<reference evidence="10 11" key="1">
    <citation type="submission" date="2019-02" db="EMBL/GenBank/DDBJ databases">
        <authorList>
            <person name="Lehtovirta-Morley E L."/>
        </authorList>
    </citation>
    <scope>NUCLEOTIDE SEQUENCE [LARGE SCALE GENOMIC DNA]</scope>
    <source>
        <strain evidence="10">NFRAN1</strain>
    </source>
</reference>
<evidence type="ECO:0000256" key="5">
    <source>
        <dbReference type="ARBA" id="ARBA00022793"/>
    </source>
</evidence>
<dbReference type="Pfam" id="PF00218">
    <property type="entry name" value="IGPS"/>
    <property type="match status" value="1"/>
</dbReference>